<dbReference type="EMBL" id="JAPMLT010000009">
    <property type="protein sequence ID" value="MCX7571179.1"/>
    <property type="molecule type" value="Genomic_DNA"/>
</dbReference>
<name>A0ABT3X2P2_9BACL</name>
<keyword evidence="1" id="KW-0812">Transmembrane</keyword>
<accession>A0ABT3X2P2</accession>
<proteinExistence type="predicted"/>
<evidence type="ECO:0000256" key="1">
    <source>
        <dbReference type="SAM" id="Phobius"/>
    </source>
</evidence>
<keyword evidence="1" id="KW-1133">Transmembrane helix</keyword>
<feature type="transmembrane region" description="Helical" evidence="1">
    <location>
        <begin position="7"/>
        <end position="26"/>
    </location>
</feature>
<sequence>MDTREGLIPVVLGTAVTATGLVLRGTDKVDPAVAWGVAGFGLAHVVLGAIDLFEHRR</sequence>
<dbReference type="Proteomes" id="UP001208017">
    <property type="component" value="Unassembled WGS sequence"/>
</dbReference>
<organism evidence="2 3">
    <name type="scientific">Tumebacillus lacus</name>
    <dbReference type="NCBI Taxonomy" id="2995335"/>
    <lineage>
        <taxon>Bacteria</taxon>
        <taxon>Bacillati</taxon>
        <taxon>Bacillota</taxon>
        <taxon>Bacilli</taxon>
        <taxon>Bacillales</taxon>
        <taxon>Alicyclobacillaceae</taxon>
        <taxon>Tumebacillus</taxon>
    </lineage>
</organism>
<dbReference type="RefSeq" id="WP_267152527.1">
    <property type="nucleotide sequence ID" value="NZ_JAPMLT010000009.1"/>
</dbReference>
<feature type="transmembrane region" description="Helical" evidence="1">
    <location>
        <begin position="32"/>
        <end position="53"/>
    </location>
</feature>
<evidence type="ECO:0000313" key="3">
    <source>
        <dbReference type="Proteomes" id="UP001208017"/>
    </source>
</evidence>
<evidence type="ECO:0000313" key="2">
    <source>
        <dbReference type="EMBL" id="MCX7571179.1"/>
    </source>
</evidence>
<gene>
    <name evidence="2" type="ORF">OS242_14600</name>
</gene>
<protein>
    <submittedName>
        <fullName evidence="2">Asparagine synthase</fullName>
    </submittedName>
</protein>
<keyword evidence="1" id="KW-0472">Membrane</keyword>
<comment type="caution">
    <text evidence="2">The sequence shown here is derived from an EMBL/GenBank/DDBJ whole genome shotgun (WGS) entry which is preliminary data.</text>
</comment>
<reference evidence="2 3" key="1">
    <citation type="submission" date="2022-11" db="EMBL/GenBank/DDBJ databases">
        <title>Study of microbial diversity in lake waters.</title>
        <authorList>
            <person name="Zhang J."/>
        </authorList>
    </citation>
    <scope>NUCLEOTIDE SEQUENCE [LARGE SCALE GENOMIC DNA]</scope>
    <source>
        <strain evidence="2 3">DT12</strain>
    </source>
</reference>
<keyword evidence="3" id="KW-1185">Reference proteome</keyword>